<dbReference type="Gene3D" id="3.30.450.20">
    <property type="entry name" value="PAS domain"/>
    <property type="match status" value="2"/>
</dbReference>
<protein>
    <recommendedName>
        <fullName evidence="2">histidine kinase</fullName>
        <ecNumber evidence="2">2.7.13.3</ecNumber>
    </recommendedName>
</protein>
<dbReference type="InterPro" id="IPR011006">
    <property type="entry name" value="CheY-like_superfamily"/>
</dbReference>
<dbReference type="OrthoDB" id="9768069at2"/>
<dbReference type="PANTHER" id="PTHR43547">
    <property type="entry name" value="TWO-COMPONENT HISTIDINE KINASE"/>
    <property type="match status" value="1"/>
</dbReference>
<sequence>MSETVPSVSLDDILMTAALAERSPRTPNLQAEIQSLHLLTRQLAEQPQMMLQALVSAAKELCLAGTAGVSLLEVTHDGEEIFRWSALAGALASYEGETTPKNFSPCGICLDRQAPQLYSYPERYFPYLKIAKPIIVEGLVIPLMNANQPLGTIWIVSHDEARRFDAEDVRIMTSLADFTSAALQSIHLRQTAIVALQREQVARAEAEATRQALDESAQRAIDILESITDAFVCVDREWRITYVNQEAARLTKLQPEEMTAKTWQEMQPWAIGTVMEQTYRRIVAEPGAAHFEVFDEPSSMWLEIHAYPCKAGFSIYFRDITGRKQDKAKRQQAESALRESESRFRLIVESAKDYAIFTLDLNGHITSWNSGAERLLGYKEAEIIGHDSRIIFTPEDKETGQAEQELQTVLTQGRAEDERWHLRKDGSRFFASGLMMQLHNEAGDVQGLVKILRDRTRSHQAEERERFLADASQVLAKSIDYKTTVFNIARISVPFLADFCFFDLLNSNHQIERVGWHHRDPTMLNWFEQLQRYVPPQDYESHPVMNVLASGKANFVPYVTEAWMQTAATSADHLQFMRDCQMRSLIAVPLIAHGRKLGVLTICLSANSKRYYQKSDVAVAEELGHRAALALDNARLYQQAQEVNRMKDEFLAVLSHELRSPLNPILGWLQMIKRGNLDKAQTAKAWATIERNARLLAQLIEDLLDISHILRGKLSLNVGQVNLAATIQAAIETVQLAAQAKSIEIETTLAPQIPSILGDATRLQQVVWNLLSNAVKFTPSGGRLEVCLSMSSLKGKEQMTNDTDASAVSCRVGKMTKYAQITVRDTGIGIHPNFLPFVFDYFRQADGATTRRFGGLGLGLAIVRQLVEAHGGTVWAESPGEGQGATFTVRLPLTPAQPQEHEDNHPSEGAGSLQGTQILVVDNEIDSLEFIAFVLEQAGANVMTATSADEALALLTQFLPDVLLSDIGMPNRDGYKLMQQVRSLLPEQGGQVLAIALTAYAGDINYQQAMAAGFQRHLAKPVEPEVLISAIADLESKPLL</sequence>
<keyword evidence="3 7" id="KW-0597">Phosphoprotein</keyword>
<dbReference type="SUPFAM" id="SSF55785">
    <property type="entry name" value="PYP-like sensor domain (PAS domain)"/>
    <property type="match status" value="2"/>
</dbReference>
<evidence type="ECO:0000256" key="2">
    <source>
        <dbReference type="ARBA" id="ARBA00012438"/>
    </source>
</evidence>
<evidence type="ECO:0000256" key="6">
    <source>
        <dbReference type="ARBA" id="ARBA00023012"/>
    </source>
</evidence>
<comment type="catalytic activity">
    <reaction evidence="1">
        <text>ATP + protein L-histidine = ADP + protein N-phospho-L-histidine.</text>
        <dbReference type="EC" id="2.7.13.3"/>
    </reaction>
</comment>
<dbReference type="SUPFAM" id="SSF55874">
    <property type="entry name" value="ATPase domain of HSP90 chaperone/DNA topoisomerase II/histidine kinase"/>
    <property type="match status" value="1"/>
</dbReference>
<feature type="domain" description="Response regulatory" evidence="9">
    <location>
        <begin position="917"/>
        <end position="1035"/>
    </location>
</feature>
<dbReference type="InterPro" id="IPR035965">
    <property type="entry name" value="PAS-like_dom_sf"/>
</dbReference>
<evidence type="ECO:0000256" key="4">
    <source>
        <dbReference type="ARBA" id="ARBA00022679"/>
    </source>
</evidence>
<dbReference type="EMBL" id="JHEG04000001">
    <property type="protein sequence ID" value="KAF3890086.1"/>
    <property type="molecule type" value="Genomic_DNA"/>
</dbReference>
<dbReference type="InterPro" id="IPR005467">
    <property type="entry name" value="His_kinase_dom"/>
</dbReference>
<evidence type="ECO:0000313" key="12">
    <source>
        <dbReference type="EMBL" id="KAF3890086.1"/>
    </source>
</evidence>
<dbReference type="Pfam" id="PF00072">
    <property type="entry name" value="Response_reg"/>
    <property type="match status" value="1"/>
</dbReference>
<dbReference type="FunFam" id="3.30.565.10:FF:000030">
    <property type="entry name" value="Ethylene receptor 1"/>
    <property type="match status" value="1"/>
</dbReference>
<dbReference type="GO" id="GO:0000155">
    <property type="term" value="F:phosphorelay sensor kinase activity"/>
    <property type="evidence" value="ECO:0007669"/>
    <property type="project" value="InterPro"/>
</dbReference>
<dbReference type="PROSITE" id="PS50113">
    <property type="entry name" value="PAC"/>
    <property type="match status" value="1"/>
</dbReference>
<gene>
    <name evidence="12" type="ORF">DA73_0400034990</name>
</gene>
<dbReference type="Proteomes" id="UP000029738">
    <property type="component" value="Unassembled WGS sequence"/>
</dbReference>
<evidence type="ECO:0000256" key="7">
    <source>
        <dbReference type="PROSITE-ProRule" id="PRU00169"/>
    </source>
</evidence>
<proteinExistence type="predicted"/>
<dbReference type="InterPro" id="IPR004358">
    <property type="entry name" value="Sig_transdc_His_kin-like_C"/>
</dbReference>
<dbReference type="InterPro" id="IPR003018">
    <property type="entry name" value="GAF"/>
</dbReference>
<reference evidence="12" key="1">
    <citation type="journal article" date="2015" name="Genome Announc.">
        <title>Draft Genome Sequence of Tolypothrix boutellei Strain VB521301.</title>
        <authorList>
            <person name="Chandrababunaidu M.M."/>
            <person name="Singh D."/>
            <person name="Sen D."/>
            <person name="Bhan S."/>
            <person name="Das S."/>
            <person name="Gupta A."/>
            <person name="Adhikary S.P."/>
            <person name="Tripathy S."/>
        </authorList>
    </citation>
    <scope>NUCLEOTIDE SEQUENCE</scope>
    <source>
        <strain evidence="12">VB521301</strain>
    </source>
</reference>
<dbReference type="CDD" id="cd00130">
    <property type="entry name" value="PAS"/>
    <property type="match status" value="2"/>
</dbReference>
<evidence type="ECO:0000259" key="9">
    <source>
        <dbReference type="PROSITE" id="PS50110"/>
    </source>
</evidence>
<feature type="domain" description="Histidine kinase" evidence="8">
    <location>
        <begin position="653"/>
        <end position="895"/>
    </location>
</feature>
<dbReference type="Pfam" id="PF13426">
    <property type="entry name" value="PAS_9"/>
    <property type="match status" value="1"/>
</dbReference>
<keyword evidence="4" id="KW-0808">Transferase</keyword>
<dbReference type="PROSITE" id="PS50110">
    <property type="entry name" value="RESPONSE_REGULATORY"/>
    <property type="match status" value="1"/>
</dbReference>
<dbReference type="RefSeq" id="WP_050046498.1">
    <property type="nucleotide sequence ID" value="NZ_JHEG04000001.1"/>
</dbReference>
<evidence type="ECO:0000259" key="11">
    <source>
        <dbReference type="PROSITE" id="PS50113"/>
    </source>
</evidence>
<dbReference type="SUPFAM" id="SSF55781">
    <property type="entry name" value="GAF domain-like"/>
    <property type="match status" value="2"/>
</dbReference>
<dbReference type="SUPFAM" id="SSF52172">
    <property type="entry name" value="CheY-like"/>
    <property type="match status" value="1"/>
</dbReference>
<dbReference type="NCBIfam" id="TIGR00229">
    <property type="entry name" value="sensory_box"/>
    <property type="match status" value="2"/>
</dbReference>
<dbReference type="SMART" id="SM00091">
    <property type="entry name" value="PAS"/>
    <property type="match status" value="2"/>
</dbReference>
<dbReference type="InterPro" id="IPR000700">
    <property type="entry name" value="PAS-assoc_C"/>
</dbReference>
<dbReference type="CDD" id="cd16922">
    <property type="entry name" value="HATPase_EvgS-ArcB-TorS-like"/>
    <property type="match status" value="1"/>
</dbReference>
<organism evidence="12 13">
    <name type="scientific">Tolypothrix bouteillei VB521301</name>
    <dbReference type="NCBI Taxonomy" id="1479485"/>
    <lineage>
        <taxon>Bacteria</taxon>
        <taxon>Bacillati</taxon>
        <taxon>Cyanobacteriota</taxon>
        <taxon>Cyanophyceae</taxon>
        <taxon>Nostocales</taxon>
        <taxon>Tolypothrichaceae</taxon>
        <taxon>Tolypothrix</taxon>
    </lineage>
</organism>
<evidence type="ECO:0000256" key="3">
    <source>
        <dbReference type="ARBA" id="ARBA00022553"/>
    </source>
</evidence>
<dbReference type="Pfam" id="PF00512">
    <property type="entry name" value="HisKA"/>
    <property type="match status" value="1"/>
</dbReference>
<evidence type="ECO:0000256" key="1">
    <source>
        <dbReference type="ARBA" id="ARBA00000085"/>
    </source>
</evidence>
<dbReference type="SMART" id="SM00387">
    <property type="entry name" value="HATPase_c"/>
    <property type="match status" value="1"/>
</dbReference>
<dbReference type="Gene3D" id="1.10.287.130">
    <property type="match status" value="1"/>
</dbReference>
<dbReference type="SMART" id="SM00388">
    <property type="entry name" value="HisKA"/>
    <property type="match status" value="1"/>
</dbReference>
<dbReference type="InterPro" id="IPR003661">
    <property type="entry name" value="HisK_dim/P_dom"/>
</dbReference>
<reference evidence="12" key="2">
    <citation type="submission" date="2019-11" db="EMBL/GenBank/DDBJ databases">
        <title>Improved Assembly of Tolypothrix boutellei genome.</title>
        <authorList>
            <person name="Sarangi A.N."/>
            <person name="Mukherjee M."/>
            <person name="Ghosh S."/>
            <person name="Singh D."/>
            <person name="Das A."/>
            <person name="Kant S."/>
            <person name="Prusty A."/>
            <person name="Tripathy S."/>
        </authorList>
    </citation>
    <scope>NUCLEOTIDE SEQUENCE</scope>
    <source>
        <strain evidence="12">VB521301</strain>
    </source>
</reference>
<dbReference type="InterPro" id="IPR036890">
    <property type="entry name" value="HATPase_C_sf"/>
</dbReference>
<evidence type="ECO:0000259" key="8">
    <source>
        <dbReference type="PROSITE" id="PS50109"/>
    </source>
</evidence>
<dbReference type="SUPFAM" id="SSF47384">
    <property type="entry name" value="Homodimeric domain of signal transducing histidine kinase"/>
    <property type="match status" value="1"/>
</dbReference>
<feature type="domain" description="PAS" evidence="10">
    <location>
        <begin position="216"/>
        <end position="286"/>
    </location>
</feature>
<dbReference type="InterPro" id="IPR001789">
    <property type="entry name" value="Sig_transdc_resp-reg_receiver"/>
</dbReference>
<feature type="domain" description="PAC" evidence="11">
    <location>
        <begin position="415"/>
        <end position="467"/>
    </location>
</feature>
<dbReference type="CDD" id="cd17580">
    <property type="entry name" value="REC_2_DhkD-like"/>
    <property type="match status" value="1"/>
</dbReference>
<evidence type="ECO:0000313" key="13">
    <source>
        <dbReference type="Proteomes" id="UP000029738"/>
    </source>
</evidence>
<dbReference type="PROSITE" id="PS50112">
    <property type="entry name" value="PAS"/>
    <property type="match status" value="2"/>
</dbReference>
<dbReference type="PROSITE" id="PS50109">
    <property type="entry name" value="HIS_KIN"/>
    <property type="match status" value="1"/>
</dbReference>
<dbReference type="InterPro" id="IPR036097">
    <property type="entry name" value="HisK_dim/P_sf"/>
</dbReference>
<dbReference type="PRINTS" id="PR00344">
    <property type="entry name" value="BCTRLSENSOR"/>
</dbReference>
<keyword evidence="6" id="KW-0902">Two-component regulatory system</keyword>
<dbReference type="PANTHER" id="PTHR43547:SF2">
    <property type="entry name" value="HYBRID SIGNAL TRANSDUCTION HISTIDINE KINASE C"/>
    <property type="match status" value="1"/>
</dbReference>
<dbReference type="InterPro" id="IPR003594">
    <property type="entry name" value="HATPase_dom"/>
</dbReference>
<keyword evidence="5" id="KW-0418">Kinase</keyword>
<dbReference type="InterPro" id="IPR013656">
    <property type="entry name" value="PAS_4"/>
</dbReference>
<feature type="modified residue" description="4-aspartylphosphate" evidence="7">
    <location>
        <position position="966"/>
    </location>
</feature>
<dbReference type="CDD" id="cd00082">
    <property type="entry name" value="HisKA"/>
    <property type="match status" value="1"/>
</dbReference>
<evidence type="ECO:0000259" key="10">
    <source>
        <dbReference type="PROSITE" id="PS50112"/>
    </source>
</evidence>
<dbReference type="Pfam" id="PF02518">
    <property type="entry name" value="HATPase_c"/>
    <property type="match status" value="1"/>
</dbReference>
<dbReference type="Gene3D" id="3.30.565.10">
    <property type="entry name" value="Histidine kinase-like ATPase, C-terminal domain"/>
    <property type="match status" value="1"/>
</dbReference>
<dbReference type="Pfam" id="PF13185">
    <property type="entry name" value="GAF_2"/>
    <property type="match status" value="2"/>
</dbReference>
<keyword evidence="13" id="KW-1185">Reference proteome</keyword>
<dbReference type="Gene3D" id="3.30.450.40">
    <property type="match status" value="2"/>
</dbReference>
<dbReference type="InterPro" id="IPR029016">
    <property type="entry name" value="GAF-like_dom_sf"/>
</dbReference>
<dbReference type="SMART" id="SM00448">
    <property type="entry name" value="REC"/>
    <property type="match status" value="1"/>
</dbReference>
<accession>A0A8S9TD24</accession>
<dbReference type="InterPro" id="IPR000014">
    <property type="entry name" value="PAS"/>
</dbReference>
<dbReference type="AlphaFoldDB" id="A0A8S9TD24"/>
<dbReference type="Gene3D" id="3.40.50.2300">
    <property type="match status" value="1"/>
</dbReference>
<dbReference type="EC" id="2.7.13.3" evidence="2"/>
<evidence type="ECO:0000256" key="5">
    <source>
        <dbReference type="ARBA" id="ARBA00022777"/>
    </source>
</evidence>
<feature type="domain" description="PAS" evidence="10">
    <location>
        <begin position="340"/>
        <end position="413"/>
    </location>
</feature>
<dbReference type="SMART" id="SM00065">
    <property type="entry name" value="GAF"/>
    <property type="match status" value="2"/>
</dbReference>
<comment type="caution">
    <text evidence="12">The sequence shown here is derived from an EMBL/GenBank/DDBJ whole genome shotgun (WGS) entry which is preliminary data.</text>
</comment>
<name>A0A8S9TD24_9CYAN</name>
<dbReference type="Pfam" id="PF08448">
    <property type="entry name" value="PAS_4"/>
    <property type="match status" value="1"/>
</dbReference>